<evidence type="ECO:0000256" key="2">
    <source>
        <dbReference type="ARBA" id="ARBA00004760"/>
    </source>
</evidence>
<evidence type="ECO:0000313" key="12">
    <source>
        <dbReference type="EMBL" id="ORZ23454.1"/>
    </source>
</evidence>
<dbReference type="GO" id="GO:0005783">
    <property type="term" value="C:endoplasmic reticulum"/>
    <property type="evidence" value="ECO:0007669"/>
    <property type="project" value="TreeGrafter"/>
</dbReference>
<dbReference type="GO" id="GO:0016020">
    <property type="term" value="C:membrane"/>
    <property type="evidence" value="ECO:0007669"/>
    <property type="project" value="GOC"/>
</dbReference>
<dbReference type="GO" id="GO:0046512">
    <property type="term" value="P:sphingosine biosynthetic process"/>
    <property type="evidence" value="ECO:0007669"/>
    <property type="project" value="TreeGrafter"/>
</dbReference>
<dbReference type="InterPro" id="IPR015424">
    <property type="entry name" value="PyrdxlP-dep_Trfase"/>
</dbReference>
<keyword evidence="10" id="KW-0012">Acyltransferase</keyword>
<evidence type="ECO:0000256" key="9">
    <source>
        <dbReference type="ARBA" id="ARBA00023098"/>
    </source>
</evidence>
<keyword evidence="6 12" id="KW-0808">Transferase</keyword>
<evidence type="ECO:0000256" key="4">
    <source>
        <dbReference type="ARBA" id="ARBA00008392"/>
    </source>
</evidence>
<dbReference type="OrthoDB" id="3168162at2759"/>
<dbReference type="PANTHER" id="PTHR13693">
    <property type="entry name" value="CLASS II AMINOTRANSFERASE/8-AMINO-7-OXONONANOATE SYNTHASE"/>
    <property type="match status" value="1"/>
</dbReference>
<evidence type="ECO:0000259" key="11">
    <source>
        <dbReference type="Pfam" id="PF00155"/>
    </source>
</evidence>
<evidence type="ECO:0000256" key="8">
    <source>
        <dbReference type="ARBA" id="ARBA00022919"/>
    </source>
</evidence>
<evidence type="ECO:0000256" key="6">
    <source>
        <dbReference type="ARBA" id="ARBA00022679"/>
    </source>
</evidence>
<proteinExistence type="inferred from homology"/>
<dbReference type="GO" id="GO:0030170">
    <property type="term" value="F:pyridoxal phosphate binding"/>
    <property type="evidence" value="ECO:0007669"/>
    <property type="project" value="InterPro"/>
</dbReference>
<comment type="cofactor">
    <cofactor evidence="1">
        <name>pyridoxal 5'-phosphate</name>
        <dbReference type="ChEBI" id="CHEBI:597326"/>
    </cofactor>
</comment>
<evidence type="ECO:0000256" key="7">
    <source>
        <dbReference type="ARBA" id="ARBA00022898"/>
    </source>
</evidence>
<evidence type="ECO:0000256" key="5">
    <source>
        <dbReference type="ARBA" id="ARBA00013220"/>
    </source>
</evidence>
<comment type="pathway">
    <text evidence="2">Lipid metabolism; sphingolipid metabolism.</text>
</comment>
<evidence type="ECO:0000256" key="1">
    <source>
        <dbReference type="ARBA" id="ARBA00001933"/>
    </source>
</evidence>
<dbReference type="Pfam" id="PF00155">
    <property type="entry name" value="Aminotran_1_2"/>
    <property type="match status" value="1"/>
</dbReference>
<dbReference type="InterPro" id="IPR050087">
    <property type="entry name" value="AON_synthase_class-II"/>
</dbReference>
<evidence type="ECO:0000313" key="13">
    <source>
        <dbReference type="Proteomes" id="UP000193560"/>
    </source>
</evidence>
<dbReference type="Proteomes" id="UP000193560">
    <property type="component" value="Unassembled WGS sequence"/>
</dbReference>
<dbReference type="InterPro" id="IPR015421">
    <property type="entry name" value="PyrdxlP-dep_Trfase_major"/>
</dbReference>
<dbReference type="InterPro" id="IPR004839">
    <property type="entry name" value="Aminotransferase_I/II_large"/>
</dbReference>
<comment type="similarity">
    <text evidence="4">Belongs to the class-II pyridoxal-phosphate-dependent aminotransferase family.</text>
</comment>
<keyword evidence="13" id="KW-1185">Reference proteome</keyword>
<dbReference type="EC" id="2.3.1.50" evidence="5"/>
<evidence type="ECO:0000256" key="3">
    <source>
        <dbReference type="ARBA" id="ARBA00004991"/>
    </source>
</evidence>
<dbReference type="STRING" id="90262.A0A1X2IWN4"/>
<dbReference type="Gene3D" id="3.40.640.10">
    <property type="entry name" value="Type I PLP-dependent aspartate aminotransferase-like (Major domain)"/>
    <property type="match status" value="1"/>
</dbReference>
<accession>A0A1X2IWN4</accession>
<reference evidence="12 13" key="1">
    <citation type="submission" date="2016-07" db="EMBL/GenBank/DDBJ databases">
        <title>Pervasive Adenine N6-methylation of Active Genes in Fungi.</title>
        <authorList>
            <consortium name="DOE Joint Genome Institute"/>
            <person name="Mondo S.J."/>
            <person name="Dannebaum R.O."/>
            <person name="Kuo R.C."/>
            <person name="Labutti K."/>
            <person name="Haridas S."/>
            <person name="Kuo A."/>
            <person name="Salamov A."/>
            <person name="Ahrendt S.R."/>
            <person name="Lipzen A."/>
            <person name="Sullivan W."/>
            <person name="Andreopoulos W.B."/>
            <person name="Clum A."/>
            <person name="Lindquist E."/>
            <person name="Daum C."/>
            <person name="Ramamoorthy G.K."/>
            <person name="Gryganskyi A."/>
            <person name="Culley D."/>
            <person name="Magnuson J.K."/>
            <person name="James T.Y."/>
            <person name="O'Malley M.A."/>
            <person name="Stajich J.E."/>
            <person name="Spatafora J.W."/>
            <person name="Visel A."/>
            <person name="Grigoriev I.V."/>
        </authorList>
    </citation>
    <scope>NUCLEOTIDE SEQUENCE [LARGE SCALE GENOMIC DNA]</scope>
    <source>
        <strain evidence="12 13">NRRL 1336</strain>
    </source>
</reference>
<keyword evidence="9" id="KW-0443">Lipid metabolism</keyword>
<dbReference type="SUPFAM" id="SSF53383">
    <property type="entry name" value="PLP-dependent transferases"/>
    <property type="match status" value="1"/>
</dbReference>
<dbReference type="GO" id="GO:0046513">
    <property type="term" value="P:ceramide biosynthetic process"/>
    <property type="evidence" value="ECO:0007669"/>
    <property type="project" value="TreeGrafter"/>
</dbReference>
<dbReference type="PANTHER" id="PTHR13693:SF2">
    <property type="entry name" value="SERINE PALMITOYLTRANSFERASE 1"/>
    <property type="match status" value="1"/>
</dbReference>
<comment type="caution">
    <text evidence="12">The sequence shown here is derived from an EMBL/GenBank/DDBJ whole genome shotgun (WGS) entry which is preliminary data.</text>
</comment>
<organism evidence="12 13">
    <name type="scientific">Absidia repens</name>
    <dbReference type="NCBI Taxonomy" id="90262"/>
    <lineage>
        <taxon>Eukaryota</taxon>
        <taxon>Fungi</taxon>
        <taxon>Fungi incertae sedis</taxon>
        <taxon>Mucoromycota</taxon>
        <taxon>Mucoromycotina</taxon>
        <taxon>Mucoromycetes</taxon>
        <taxon>Mucorales</taxon>
        <taxon>Cunninghamellaceae</taxon>
        <taxon>Absidia</taxon>
    </lineage>
</organism>
<dbReference type="GO" id="GO:0004758">
    <property type="term" value="F:serine C-palmitoyltransferase activity"/>
    <property type="evidence" value="ECO:0007669"/>
    <property type="project" value="TreeGrafter"/>
</dbReference>
<evidence type="ECO:0000256" key="10">
    <source>
        <dbReference type="ARBA" id="ARBA00023315"/>
    </source>
</evidence>
<dbReference type="AlphaFoldDB" id="A0A1X2IWN4"/>
<comment type="pathway">
    <text evidence="3">Sphingolipid metabolism.</text>
</comment>
<protein>
    <recommendedName>
        <fullName evidence="5">serine C-palmitoyltransferase</fullName>
        <ecNumber evidence="5">2.3.1.50</ecNumber>
    </recommendedName>
</protein>
<keyword evidence="7" id="KW-0663">Pyridoxal phosphate</keyword>
<name>A0A1X2IWN4_9FUNG</name>
<dbReference type="EMBL" id="MCGE01000003">
    <property type="protein sequence ID" value="ORZ23454.1"/>
    <property type="molecule type" value="Genomic_DNA"/>
</dbReference>
<gene>
    <name evidence="12" type="ORF">BCR42DRAFT_487423</name>
</gene>
<sequence length="522" mass="58415">MSASSQIDQEQALFINSTVNNLYEFILSIPGSHIALNYLKTAYQDDPFRIVLELFLVFFALRYMFSKKYKPHDNAVKLTRKEVDDLVEEWQPEPLTPKLSAFDRLNLEKTPQIIGPQGVKPKVAGHSKPMMNLATSNHLNLVASDTIRQKAIDTLKDYGVGSCGPPGFYGTIDVHMDLERNIASFLGTEEAIIYAQGFSTISSVIPAFSKRGDLLVVDEGISFATQKGVQISRSNIRWFKHNDMEDLERVLEDIRSDDLIHNKRLTRRFIVTEGLSANLGDIAPLDRLVELKKKFKYRLILDESQSIGVVGRRGAGLTDLFNIPATDVDMIVGSMATVICASGGFCAGSVEIVDHQRLSGSAYCFSASIPAMLAVSASEALNIIGQQPSLLLELNERSRSFRQTLLHKSLEPLVELYSADLDSPAPFFHIRIKQSFLRSRLRDQERDIAREDEETLLQDVVDECGSQGVLVTRAKYVYDQERHCPRPSIKIYVTTGLSKKENDKASGVVKTALVKVLTKWRK</sequence>
<keyword evidence="8" id="KW-0746">Sphingolipid metabolism</keyword>
<feature type="domain" description="Aminotransferase class I/classII large" evidence="11">
    <location>
        <begin position="129"/>
        <end position="452"/>
    </location>
</feature>